<accession>A0ABW4ATB3</accession>
<reference evidence="2" key="1">
    <citation type="journal article" date="2019" name="Int. J. Syst. Evol. Microbiol.">
        <title>The Global Catalogue of Microorganisms (GCM) 10K type strain sequencing project: providing services to taxonomists for standard genome sequencing and annotation.</title>
        <authorList>
            <consortium name="The Broad Institute Genomics Platform"/>
            <consortium name="The Broad Institute Genome Sequencing Center for Infectious Disease"/>
            <person name="Wu L."/>
            <person name="Ma J."/>
        </authorList>
    </citation>
    <scope>NUCLEOTIDE SEQUENCE [LARGE SCALE GENOMIC DNA]</scope>
    <source>
        <strain evidence="2">CCM 7526</strain>
    </source>
</reference>
<dbReference type="RefSeq" id="WP_317787177.1">
    <property type="nucleotide sequence ID" value="NZ_AP028461.1"/>
</dbReference>
<protein>
    <submittedName>
        <fullName evidence="1">Uncharacterized protein</fullName>
    </submittedName>
</protein>
<sequence>MGYSGGIYVAKAERPAAVGDLDVLWSKEFPDGWHELQLDGFPESSALPGLVTATGAPALVAVVLDSDMAHVQALSPAGVDWAAYLHPDNAEAFGAPPLPHSPDEIVELAVAWSTEAGLVADPEAVRAALTAKNTFAEETFTELLAALGISSR</sequence>
<organism evidence="1 2">
    <name type="scientific">Actinoplanes sichuanensis</name>
    <dbReference type="NCBI Taxonomy" id="512349"/>
    <lineage>
        <taxon>Bacteria</taxon>
        <taxon>Bacillati</taxon>
        <taxon>Actinomycetota</taxon>
        <taxon>Actinomycetes</taxon>
        <taxon>Micromonosporales</taxon>
        <taxon>Micromonosporaceae</taxon>
        <taxon>Actinoplanes</taxon>
    </lineage>
</organism>
<dbReference type="EMBL" id="JBHTMK010000073">
    <property type="protein sequence ID" value="MFD1373829.1"/>
    <property type="molecule type" value="Genomic_DNA"/>
</dbReference>
<proteinExistence type="predicted"/>
<keyword evidence="2" id="KW-1185">Reference proteome</keyword>
<evidence type="ECO:0000313" key="2">
    <source>
        <dbReference type="Proteomes" id="UP001597183"/>
    </source>
</evidence>
<comment type="caution">
    <text evidence="1">The sequence shown here is derived from an EMBL/GenBank/DDBJ whole genome shotgun (WGS) entry which is preliminary data.</text>
</comment>
<evidence type="ECO:0000313" key="1">
    <source>
        <dbReference type="EMBL" id="MFD1373829.1"/>
    </source>
</evidence>
<gene>
    <name evidence="1" type="ORF">ACFQ5G_51600</name>
</gene>
<dbReference type="Proteomes" id="UP001597183">
    <property type="component" value="Unassembled WGS sequence"/>
</dbReference>
<name>A0ABW4ATB3_9ACTN</name>